<sequence length="518" mass="56110">MRLPTMKAFVSMLALGAAMALVVEGPVARASEPPAEGQKEVGPREELASRDHKMVINGKTIAYNASAGTLIITDDDGVPRGRIFYTAYTAQGTSAGKPRPLTFFNNGGPGSASLWLNVGGFGPKRPPTLTPKATLPAPYVVQDNPYSLLDKSDLIFIDAIGTGYSRPIGDTKGKTFWGVDADIDSFARAINRYITKNDRWNSPRYLFGESYGTTRSAGLVYKLQNQGMDFNGVVLMSTILNSGTGLPGVDLEDIGRVPSFAATAWYHGKSATHPADLMAYLDEVRAFALGPYASALLKGDRLSAEEMDAVARTLSGYIGLSVDFLKKNKLRVGMEQYRGALMADQGLIIGRFDTRFTAPASYVSGDGSYDPATNDAATAGVNSAHLSTFQDHLARDIGYKPDLQYRPLYNGVIAPAWDNHHKAPGIDEPIPVPNTALDLAGAMQRNPNLNVMVIAGLYDLATPFAGAEFDVSHLYLTPNLRQNISFSYYESGHMTYVDEAASRKLKVDLDRFYDATTR</sequence>
<keyword evidence="1" id="KW-0732">Signal</keyword>
<dbReference type="GO" id="GO:0004185">
    <property type="term" value="F:serine-type carboxypeptidase activity"/>
    <property type="evidence" value="ECO:0007669"/>
    <property type="project" value="InterPro"/>
</dbReference>
<dbReference type="Gene3D" id="3.40.50.1820">
    <property type="entry name" value="alpha/beta hydrolase"/>
    <property type="match status" value="1"/>
</dbReference>
<evidence type="ECO:0000313" key="5">
    <source>
        <dbReference type="Proteomes" id="UP000502611"/>
    </source>
</evidence>
<dbReference type="Proteomes" id="UP000502611">
    <property type="component" value="Plasmid p-A-Sy"/>
</dbReference>
<dbReference type="InterPro" id="IPR029058">
    <property type="entry name" value="AB_hydrolase_fold"/>
</dbReference>
<dbReference type="AlphaFoldDB" id="A0A430BRD8"/>
<feature type="signal peptide" evidence="1">
    <location>
        <begin position="1"/>
        <end position="20"/>
    </location>
</feature>
<evidence type="ECO:0000256" key="1">
    <source>
        <dbReference type="SAM" id="SignalP"/>
    </source>
</evidence>
<name>A0A430BRD8_SPHYA</name>
<protein>
    <submittedName>
        <fullName evidence="3">Peptidase S10</fullName>
    </submittedName>
</protein>
<dbReference type="GO" id="GO:0006508">
    <property type="term" value="P:proteolysis"/>
    <property type="evidence" value="ECO:0007669"/>
    <property type="project" value="InterPro"/>
</dbReference>
<dbReference type="Pfam" id="PF00450">
    <property type="entry name" value="Peptidase_S10"/>
    <property type="match status" value="1"/>
</dbReference>
<dbReference type="InterPro" id="IPR001563">
    <property type="entry name" value="Peptidase_S10"/>
</dbReference>
<dbReference type="Proteomes" id="UP000287401">
    <property type="component" value="Unassembled WGS sequence"/>
</dbReference>
<evidence type="ECO:0000313" key="4">
    <source>
        <dbReference type="Proteomes" id="UP000287401"/>
    </source>
</evidence>
<dbReference type="SUPFAM" id="SSF53474">
    <property type="entry name" value="alpha/beta-Hydrolases"/>
    <property type="match status" value="1"/>
</dbReference>
<proteinExistence type="predicted"/>
<feature type="chain" id="PRO_5036108098" evidence="1">
    <location>
        <begin position="21"/>
        <end position="518"/>
    </location>
</feature>
<dbReference type="EMBL" id="CP053022">
    <property type="protein sequence ID" value="QJR05609.1"/>
    <property type="molecule type" value="Genomic_DNA"/>
</dbReference>
<evidence type="ECO:0000313" key="3">
    <source>
        <dbReference type="EMBL" id="RSU55210.1"/>
    </source>
</evidence>
<dbReference type="EMBL" id="QRAL01000021">
    <property type="protein sequence ID" value="RSU55210.1"/>
    <property type="molecule type" value="Genomic_DNA"/>
</dbReference>
<keyword evidence="2" id="KW-0614">Plasmid</keyword>
<evidence type="ECO:0000313" key="2">
    <source>
        <dbReference type="EMBL" id="QJR05609.1"/>
    </source>
</evidence>
<reference evidence="2 5" key="2">
    <citation type="submission" date="2020-04" db="EMBL/GenBank/DDBJ databases">
        <title>The Whole Genome Analysis of High salt-tolerant Sphingobium yanoikuyae YC-XJ2 with Aryl organophosphorus flame retardants (aryl-OPFRs)-degrading capacity and characteristics of Related phosphotriesterase.</title>
        <authorList>
            <person name="Li X."/>
        </authorList>
    </citation>
    <scope>NUCLEOTIDE SEQUENCE [LARGE SCALE GENOMIC DNA]</scope>
    <source>
        <strain evidence="2 5">YC-XJ2</strain>
        <plasmid evidence="2">p-A-Sy</plasmid>
        <plasmid evidence="5">p-a-sy</plasmid>
    </source>
</reference>
<reference evidence="3 4" key="1">
    <citation type="submission" date="2018-07" db="EMBL/GenBank/DDBJ databases">
        <title>Genomic and Epidemiologic Investigation of an Indolent Hospital Outbreak.</title>
        <authorList>
            <person name="Johnson R.C."/>
            <person name="Deming C."/>
            <person name="Conlan S."/>
            <person name="Zellmer C.J."/>
            <person name="Michelin A.V."/>
            <person name="Lee-Lin S."/>
            <person name="Thomas P.J."/>
            <person name="Park M."/>
            <person name="Weingarten R.A."/>
            <person name="Less J."/>
            <person name="Dekker J.P."/>
            <person name="Frank K.M."/>
            <person name="Musser K.A."/>
            <person name="Mcquiston J.R."/>
            <person name="Henderson D.K."/>
            <person name="Lau A.F."/>
            <person name="Palmore T.N."/>
            <person name="Segre J.A."/>
        </authorList>
    </citation>
    <scope>NUCLEOTIDE SEQUENCE [LARGE SCALE GENOMIC DNA]</scope>
    <source>
        <strain evidence="3 4">SK-NIH.Env6_1116</strain>
    </source>
</reference>
<gene>
    <name evidence="3" type="ORF">DAH51_17765</name>
    <name evidence="2" type="ORF">HH800_25320</name>
</gene>
<geneLocation type="plasmid" evidence="5">
    <name>p-a-sy</name>
</geneLocation>
<organism evidence="3 4">
    <name type="scientific">Sphingobium yanoikuyae</name>
    <name type="common">Sphingomonas yanoikuyae</name>
    <dbReference type="NCBI Taxonomy" id="13690"/>
    <lineage>
        <taxon>Bacteria</taxon>
        <taxon>Pseudomonadati</taxon>
        <taxon>Pseudomonadota</taxon>
        <taxon>Alphaproteobacteria</taxon>
        <taxon>Sphingomonadales</taxon>
        <taxon>Sphingomonadaceae</taxon>
        <taxon>Sphingobium</taxon>
    </lineage>
</organism>
<geneLocation type="plasmid" evidence="2">
    <name>p-A-Sy</name>
</geneLocation>
<accession>A0A430BRD8</accession>